<reference evidence="4 5" key="1">
    <citation type="journal article" date="2018" name="Sci. Rep.">
        <title>Genomic signatures of local adaptation to the degree of environmental predictability in rotifers.</title>
        <authorList>
            <person name="Franch-Gras L."/>
            <person name="Hahn C."/>
            <person name="Garcia-Roger E.M."/>
            <person name="Carmona M.J."/>
            <person name="Serra M."/>
            <person name="Gomez A."/>
        </authorList>
    </citation>
    <scope>NUCLEOTIDE SEQUENCE [LARGE SCALE GENOMIC DNA]</scope>
    <source>
        <strain evidence="4">HYR1</strain>
    </source>
</reference>
<dbReference type="InterPro" id="IPR009003">
    <property type="entry name" value="Peptidase_S1_PA"/>
</dbReference>
<dbReference type="AlphaFoldDB" id="A0A3M7QBP8"/>
<comment type="similarity">
    <text evidence="2">Belongs to the peptidase S1 family. CLIP subfamily.</text>
</comment>
<evidence type="ECO:0000256" key="1">
    <source>
        <dbReference type="ARBA" id="ARBA00023157"/>
    </source>
</evidence>
<dbReference type="SMART" id="SM00020">
    <property type="entry name" value="Tryp_SPc"/>
    <property type="match status" value="1"/>
</dbReference>
<dbReference type="CDD" id="cd00190">
    <property type="entry name" value="Tryp_SPc"/>
    <property type="match status" value="1"/>
</dbReference>
<dbReference type="FunFam" id="2.40.10.10:FF:000002">
    <property type="entry name" value="Transmembrane protease serine"/>
    <property type="match status" value="1"/>
</dbReference>
<name>A0A3M7QBP8_BRAPC</name>
<proteinExistence type="inferred from homology"/>
<keyword evidence="5" id="KW-1185">Reference proteome</keyword>
<dbReference type="PANTHER" id="PTHR24252">
    <property type="entry name" value="ACROSIN-RELATED"/>
    <property type="match status" value="1"/>
</dbReference>
<dbReference type="Pfam" id="PF00089">
    <property type="entry name" value="Trypsin"/>
    <property type="match status" value="1"/>
</dbReference>
<dbReference type="OrthoDB" id="93664at2759"/>
<dbReference type="SUPFAM" id="SSF50494">
    <property type="entry name" value="Trypsin-like serine proteases"/>
    <property type="match status" value="1"/>
</dbReference>
<keyword evidence="1" id="KW-1015">Disulfide bond</keyword>
<dbReference type="GO" id="GO:0004252">
    <property type="term" value="F:serine-type endopeptidase activity"/>
    <property type="evidence" value="ECO:0007669"/>
    <property type="project" value="InterPro"/>
</dbReference>
<dbReference type="InterPro" id="IPR001254">
    <property type="entry name" value="Trypsin_dom"/>
</dbReference>
<accession>A0A3M7QBP8</accession>
<evidence type="ECO:0000259" key="3">
    <source>
        <dbReference type="PROSITE" id="PS50240"/>
    </source>
</evidence>
<evidence type="ECO:0000313" key="4">
    <source>
        <dbReference type="EMBL" id="RNA08846.1"/>
    </source>
</evidence>
<dbReference type="Gene3D" id="2.40.10.10">
    <property type="entry name" value="Trypsin-like serine proteases"/>
    <property type="match status" value="2"/>
</dbReference>
<dbReference type="GO" id="GO:0006508">
    <property type="term" value="P:proteolysis"/>
    <property type="evidence" value="ECO:0007669"/>
    <property type="project" value="InterPro"/>
</dbReference>
<dbReference type="PANTHER" id="PTHR24252:SF7">
    <property type="entry name" value="HYALIN"/>
    <property type="match status" value="1"/>
</dbReference>
<dbReference type="PRINTS" id="PR00722">
    <property type="entry name" value="CHYMOTRYPSIN"/>
</dbReference>
<sequence length="155" mass="17063">MCVTLSCDSHPKYDEYYTLNDIAIIKLKNKIEFNSFIQPACLPTNDHQTSNTEVDAWAAGWGKLNFNGAPSETLQNVKLKIYDKSRCSQVSSKNDWRTQICAGEYNGGKDTCQGDSGGPLYVKDTIAGKEKFVVVGITSYGIGCAEKGYPGLKKF</sequence>
<dbReference type="InterPro" id="IPR001314">
    <property type="entry name" value="Peptidase_S1A"/>
</dbReference>
<comment type="caution">
    <text evidence="4">The sequence shown here is derived from an EMBL/GenBank/DDBJ whole genome shotgun (WGS) entry which is preliminary data.</text>
</comment>
<dbReference type="Proteomes" id="UP000276133">
    <property type="component" value="Unassembled WGS sequence"/>
</dbReference>
<dbReference type="PROSITE" id="PS50240">
    <property type="entry name" value="TRYPSIN_DOM"/>
    <property type="match status" value="1"/>
</dbReference>
<dbReference type="STRING" id="10195.A0A3M7QBP8"/>
<feature type="domain" description="Peptidase S1" evidence="3">
    <location>
        <begin position="10"/>
        <end position="155"/>
    </location>
</feature>
<protein>
    <submittedName>
        <fullName evidence="4">CLIPD1</fullName>
    </submittedName>
</protein>
<dbReference type="InterPro" id="IPR043504">
    <property type="entry name" value="Peptidase_S1_PA_chymotrypsin"/>
</dbReference>
<gene>
    <name evidence="4" type="ORF">BpHYR1_016659</name>
</gene>
<organism evidence="4 5">
    <name type="scientific">Brachionus plicatilis</name>
    <name type="common">Marine rotifer</name>
    <name type="synonym">Brachionus muelleri</name>
    <dbReference type="NCBI Taxonomy" id="10195"/>
    <lineage>
        <taxon>Eukaryota</taxon>
        <taxon>Metazoa</taxon>
        <taxon>Spiralia</taxon>
        <taxon>Gnathifera</taxon>
        <taxon>Rotifera</taxon>
        <taxon>Eurotatoria</taxon>
        <taxon>Monogononta</taxon>
        <taxon>Pseudotrocha</taxon>
        <taxon>Ploima</taxon>
        <taxon>Brachionidae</taxon>
        <taxon>Brachionus</taxon>
    </lineage>
</organism>
<evidence type="ECO:0000313" key="5">
    <source>
        <dbReference type="Proteomes" id="UP000276133"/>
    </source>
</evidence>
<dbReference type="InterPro" id="IPR033116">
    <property type="entry name" value="TRYPSIN_SER"/>
</dbReference>
<dbReference type="EMBL" id="REGN01006610">
    <property type="protein sequence ID" value="RNA08846.1"/>
    <property type="molecule type" value="Genomic_DNA"/>
</dbReference>
<dbReference type="PROSITE" id="PS00135">
    <property type="entry name" value="TRYPSIN_SER"/>
    <property type="match status" value="1"/>
</dbReference>
<evidence type="ECO:0000256" key="2">
    <source>
        <dbReference type="ARBA" id="ARBA00024195"/>
    </source>
</evidence>